<dbReference type="InterPro" id="IPR050490">
    <property type="entry name" value="Bact_solute-bd_prot1"/>
</dbReference>
<dbReference type="PROSITE" id="PS51318">
    <property type="entry name" value="TAT"/>
    <property type="match status" value="1"/>
</dbReference>
<dbReference type="AlphaFoldDB" id="A0A3A3YU29"/>
<dbReference type="PANTHER" id="PTHR43649">
    <property type="entry name" value="ARABINOSE-BINDING PROTEIN-RELATED"/>
    <property type="match status" value="1"/>
</dbReference>
<dbReference type="NCBIfam" id="TIGR01409">
    <property type="entry name" value="TAT_signal_seq"/>
    <property type="match status" value="1"/>
</dbReference>
<gene>
    <name evidence="1" type="ORF">D5H78_14665</name>
</gene>
<dbReference type="SUPFAM" id="SSF53850">
    <property type="entry name" value="Periplasmic binding protein-like II"/>
    <property type="match status" value="1"/>
</dbReference>
<reference evidence="1 2" key="1">
    <citation type="submission" date="2018-09" db="EMBL/GenBank/DDBJ databases">
        <title>YIM 75000 draft genome.</title>
        <authorList>
            <person name="Tang S."/>
            <person name="Feng Y."/>
        </authorList>
    </citation>
    <scope>NUCLEOTIDE SEQUENCE [LARGE SCALE GENOMIC DNA]</scope>
    <source>
        <strain evidence="1 2">YIM 75000</strain>
    </source>
</reference>
<dbReference type="RefSeq" id="WP_119951242.1">
    <property type="nucleotide sequence ID" value="NZ_QZEZ01000007.1"/>
</dbReference>
<dbReference type="InterPro" id="IPR006311">
    <property type="entry name" value="TAT_signal"/>
</dbReference>
<name>A0A3A3YU29_9ACTN</name>
<dbReference type="PROSITE" id="PS51257">
    <property type="entry name" value="PROKAR_LIPOPROTEIN"/>
    <property type="match status" value="1"/>
</dbReference>
<evidence type="ECO:0000313" key="1">
    <source>
        <dbReference type="EMBL" id="RJK94233.1"/>
    </source>
</evidence>
<accession>A0A3A3YU29</accession>
<protein>
    <submittedName>
        <fullName evidence="1">Sugar ABC transporter substrate-binding protein</fullName>
    </submittedName>
</protein>
<dbReference type="OrthoDB" id="7918484at2"/>
<proteinExistence type="predicted"/>
<dbReference type="InterPro" id="IPR006059">
    <property type="entry name" value="SBP"/>
</dbReference>
<sequence length="439" mass="46406">MALDRRRFLQLSGAAGAGAALAGCGGFSTGGDDGGGGDGGGGGGGALDFVLWGSDAEVAAFQAVADAFEEQEGVQVRLQPTPFGEVLTTIDTGLQSGSPPDLFRITYTDLGVYSGADVLLDVTDDLPEGYADAFVPSLWRAVQGPDGQVLGVPHHTDTSMVLVDTAALEAAGVGPLPTALDQAWTWEQFADACDRLRAALPEDRFPVGVNWQLGGAYRWLGFLHQAGGRLLTDDLSGPAVDSPEGRRALEFTRSFFTNRWVPPSTSAKGTYVDELFPPQTVAMVYAGDFLLPTFEETVQGFEYSGTFLPRDQRAAAELGGNAVVATREGSNTQAASRFLQFLASEEQMQAFCTATTVLPTRTSLTNRDLGYRLRPDLMELYVQQATQIPEDLVAQVTVPQFSAINNALVERLESAFVGGADTSEVLAGLSGDIETALGS</sequence>
<dbReference type="InterPro" id="IPR019546">
    <property type="entry name" value="TAT_signal_bac_arc"/>
</dbReference>
<dbReference type="CDD" id="cd13585">
    <property type="entry name" value="PBP2_TMBP_like"/>
    <property type="match status" value="1"/>
</dbReference>
<dbReference type="Pfam" id="PF01547">
    <property type="entry name" value="SBP_bac_1"/>
    <property type="match status" value="1"/>
</dbReference>
<dbReference type="EMBL" id="QZEZ01000007">
    <property type="protein sequence ID" value="RJK94233.1"/>
    <property type="molecule type" value="Genomic_DNA"/>
</dbReference>
<dbReference type="Proteomes" id="UP000265614">
    <property type="component" value="Unassembled WGS sequence"/>
</dbReference>
<comment type="caution">
    <text evidence="1">The sequence shown here is derived from an EMBL/GenBank/DDBJ whole genome shotgun (WGS) entry which is preliminary data.</text>
</comment>
<organism evidence="1 2">
    <name type="scientific">Vallicoccus soli</name>
    <dbReference type="NCBI Taxonomy" id="2339232"/>
    <lineage>
        <taxon>Bacteria</taxon>
        <taxon>Bacillati</taxon>
        <taxon>Actinomycetota</taxon>
        <taxon>Actinomycetes</taxon>
        <taxon>Motilibacterales</taxon>
        <taxon>Vallicoccaceae</taxon>
        <taxon>Vallicoccus</taxon>
    </lineage>
</organism>
<keyword evidence="2" id="KW-1185">Reference proteome</keyword>
<dbReference type="PANTHER" id="PTHR43649:SF30">
    <property type="entry name" value="ABC TRANSPORTER SUBSTRATE-BINDING PROTEIN"/>
    <property type="match status" value="1"/>
</dbReference>
<evidence type="ECO:0000313" key="2">
    <source>
        <dbReference type="Proteomes" id="UP000265614"/>
    </source>
</evidence>
<dbReference type="Gene3D" id="3.40.190.10">
    <property type="entry name" value="Periplasmic binding protein-like II"/>
    <property type="match status" value="1"/>
</dbReference>